<dbReference type="RefSeq" id="WP_142892302.1">
    <property type="nucleotide sequence ID" value="NZ_ML660161.1"/>
</dbReference>
<dbReference type="OrthoDB" id="8910835at2"/>
<name>A0A545UH69_9GAMM</name>
<evidence type="ECO:0008006" key="3">
    <source>
        <dbReference type="Google" id="ProtNLM"/>
    </source>
</evidence>
<dbReference type="SUPFAM" id="SSF51445">
    <property type="entry name" value="(Trans)glycosidases"/>
    <property type="match status" value="1"/>
</dbReference>
<protein>
    <recommendedName>
        <fullName evidence="3">Glycoside hydrolase family 5 domain-containing protein</fullName>
    </recommendedName>
</protein>
<dbReference type="InterPro" id="IPR017853">
    <property type="entry name" value="GH"/>
</dbReference>
<dbReference type="AlphaFoldDB" id="A0A545UH69"/>
<proteinExistence type="predicted"/>
<gene>
    <name evidence="1" type="ORF">FLL46_04605</name>
</gene>
<reference evidence="1 2" key="1">
    <citation type="submission" date="2019-07" db="EMBL/GenBank/DDBJ databases">
        <title>Draft genome for Aliikangiella sp. M105.</title>
        <authorList>
            <person name="Wang G."/>
        </authorList>
    </citation>
    <scope>NUCLEOTIDE SEQUENCE [LARGE SCALE GENOMIC DNA]</scope>
    <source>
        <strain evidence="1 2">M105</strain>
    </source>
</reference>
<sequence>MTSKTDPRLALSPIQGVCYQPTPSDDTPVPLPKYFDSDYYNSDFSLLWGTSARGRNDLNNLSTNLGVNFVHLYNWSVPPAPGSTPGDYQRDHVPFLNACENEGIKVFVPISNYFLEQINQGNTQVKSQIKSMVTEVYAAGASTKPNGAAIWGIGNEYDLATSFTAADVATAISYLLDAEKGLGVPSSNLLPITSPVSFAVHSIPNAPAISALQTLQQAFTAAGLTSTWDDRFIASVNSFNTGSFLKNYVDTTFPQYFPDLPFFFSEMGINLVPNGYPSTEKDQADYVADQLKNTAPSGNFLGTCVFQFLNQSAVKTGTEATFGAYKYSGNISEYGAIPAGYVPGGGEQYPVDSLTAKDMVASITQAYK</sequence>
<accession>A0A545UH69</accession>
<organism evidence="1 2">
    <name type="scientific">Aliikangiella coralliicola</name>
    <dbReference type="NCBI Taxonomy" id="2592383"/>
    <lineage>
        <taxon>Bacteria</taxon>
        <taxon>Pseudomonadati</taxon>
        <taxon>Pseudomonadota</taxon>
        <taxon>Gammaproteobacteria</taxon>
        <taxon>Oceanospirillales</taxon>
        <taxon>Pleioneaceae</taxon>
        <taxon>Aliikangiella</taxon>
    </lineage>
</organism>
<dbReference type="Gene3D" id="3.20.20.80">
    <property type="entry name" value="Glycosidases"/>
    <property type="match status" value="1"/>
</dbReference>
<dbReference type="EMBL" id="VIKS01000003">
    <property type="protein sequence ID" value="TQV88817.1"/>
    <property type="molecule type" value="Genomic_DNA"/>
</dbReference>
<evidence type="ECO:0000313" key="1">
    <source>
        <dbReference type="EMBL" id="TQV88817.1"/>
    </source>
</evidence>
<comment type="caution">
    <text evidence="1">The sequence shown here is derived from an EMBL/GenBank/DDBJ whole genome shotgun (WGS) entry which is preliminary data.</text>
</comment>
<evidence type="ECO:0000313" key="2">
    <source>
        <dbReference type="Proteomes" id="UP000315439"/>
    </source>
</evidence>
<keyword evidence="2" id="KW-1185">Reference proteome</keyword>
<dbReference type="Proteomes" id="UP000315439">
    <property type="component" value="Unassembled WGS sequence"/>
</dbReference>